<sequence>MIEILRATNVAGDLVFWLAFLGVLIKQPTLFNSLPRYLWWPMFLGMGVSGVAGILLWFFK</sequence>
<feature type="transmembrane region" description="Helical" evidence="1">
    <location>
        <begin position="7"/>
        <end position="25"/>
    </location>
</feature>
<keyword evidence="1" id="KW-0472">Membrane</keyword>
<dbReference type="Proteomes" id="UP000240477">
    <property type="component" value="Segment"/>
</dbReference>
<accession>A0A2D2W5B7</accession>
<evidence type="ECO:0000256" key="1">
    <source>
        <dbReference type="SAM" id="Phobius"/>
    </source>
</evidence>
<dbReference type="OrthoDB" id="24336at10239"/>
<keyword evidence="3" id="KW-1185">Reference proteome</keyword>
<evidence type="ECO:0000313" key="2">
    <source>
        <dbReference type="EMBL" id="ATS93301.1"/>
    </source>
</evidence>
<keyword evidence="1" id="KW-1133">Transmembrane helix</keyword>
<evidence type="ECO:0000313" key="3">
    <source>
        <dbReference type="Proteomes" id="UP000240477"/>
    </source>
</evidence>
<name>A0A2D2W5B7_9CAUD</name>
<dbReference type="EMBL" id="MG099933">
    <property type="protein sequence ID" value="ATS93301.1"/>
    <property type="molecule type" value="Genomic_DNA"/>
</dbReference>
<keyword evidence="1" id="KW-0812">Transmembrane</keyword>
<gene>
    <name evidence="2" type="ORF">E1_77</name>
</gene>
<reference evidence="2 3" key="1">
    <citation type="submission" date="2017-10" db="EMBL/GenBank/DDBJ databases">
        <title>Characteristics and comparative genomic analysis of a novel Escherichia coli phage VB_EcoS-Golestan.</title>
        <authorList>
            <person name="Yazdi M."/>
            <person name="Bouzari M."/>
            <person name="Ghaemi E.A."/>
        </authorList>
    </citation>
    <scope>NUCLEOTIDE SEQUENCE [LARGE SCALE GENOMIC DNA]</scope>
</reference>
<protein>
    <submittedName>
        <fullName evidence="2">Uncharacterized protein</fullName>
    </submittedName>
</protein>
<proteinExistence type="predicted"/>
<feature type="transmembrane region" description="Helical" evidence="1">
    <location>
        <begin position="37"/>
        <end position="59"/>
    </location>
</feature>
<organism evidence="2 3">
    <name type="scientific">Escherichia phage VB_EcoS-Golestan</name>
    <dbReference type="NCBI Taxonomy" id="2047801"/>
    <lineage>
        <taxon>Viruses</taxon>
        <taxon>Duplodnaviria</taxon>
        <taxon>Heunggongvirae</taxon>
        <taxon>Uroviricota</taxon>
        <taxon>Caudoviricetes</taxon>
        <taxon>Sarkviridae</taxon>
        <taxon>Guernseyvirinae</taxon>
        <taxon>Kagunavirus</taxon>
        <taxon>Kagunavirus golestan</taxon>
    </lineage>
</organism>